<dbReference type="Pfam" id="PF01909">
    <property type="entry name" value="NTP_transf_2"/>
    <property type="match status" value="1"/>
</dbReference>
<name>A0A7Y9I5X0_9ACTN</name>
<evidence type="ECO:0000259" key="1">
    <source>
        <dbReference type="Pfam" id="PF01909"/>
    </source>
</evidence>
<keyword evidence="3" id="KW-1185">Reference proteome</keyword>
<feature type="domain" description="Polymerase nucleotidyl transferase" evidence="1">
    <location>
        <begin position="23"/>
        <end position="58"/>
    </location>
</feature>
<dbReference type="Gene3D" id="3.30.460.10">
    <property type="entry name" value="Beta Polymerase, domain 2"/>
    <property type="match status" value="1"/>
</dbReference>
<dbReference type="AlphaFoldDB" id="A0A7Y9I5X0"/>
<dbReference type="SUPFAM" id="SSF81301">
    <property type="entry name" value="Nucleotidyltransferase"/>
    <property type="match status" value="1"/>
</dbReference>
<accession>A0A7Y9I5X0</accession>
<gene>
    <name evidence="2" type="ORF">BKA15_002209</name>
</gene>
<dbReference type="GO" id="GO:0016779">
    <property type="term" value="F:nucleotidyltransferase activity"/>
    <property type="evidence" value="ECO:0007669"/>
    <property type="project" value="InterPro"/>
</dbReference>
<proteinExistence type="predicted"/>
<sequence length="237" mass="26336">MTERTDGVIERARAWAAEDPELLGLVVYGSVAQGRTHELSDVDLVVVTAAGSRERLWDRRLEIAARLLAEPVAWSHELPWQGQHRFQAWRSDLLGVDLTFDEGRVEQHDVFATGQPKALAGDVIIPTPDPPDPRGQAKALDAETWIWLLGIHNQLRQGRTWDAYVQFTALLDTRLATLLGPEEVAALVPRAVTTDELLRQLRRAVADYDRLRHTDALADPTFALAYAIRTALLGGLG</sequence>
<dbReference type="EMBL" id="JACCBU010000001">
    <property type="protein sequence ID" value="NYE70880.1"/>
    <property type="molecule type" value="Genomic_DNA"/>
</dbReference>
<organism evidence="2 3">
    <name type="scientific">Microlunatus parietis</name>
    <dbReference type="NCBI Taxonomy" id="682979"/>
    <lineage>
        <taxon>Bacteria</taxon>
        <taxon>Bacillati</taxon>
        <taxon>Actinomycetota</taxon>
        <taxon>Actinomycetes</taxon>
        <taxon>Propionibacteriales</taxon>
        <taxon>Propionibacteriaceae</taxon>
        <taxon>Microlunatus</taxon>
    </lineage>
</organism>
<dbReference type="InterPro" id="IPR002934">
    <property type="entry name" value="Polymerase_NTP_transf_dom"/>
</dbReference>
<dbReference type="Proteomes" id="UP000569914">
    <property type="component" value="Unassembled WGS sequence"/>
</dbReference>
<reference evidence="2 3" key="1">
    <citation type="submission" date="2020-07" db="EMBL/GenBank/DDBJ databases">
        <title>Sequencing the genomes of 1000 actinobacteria strains.</title>
        <authorList>
            <person name="Klenk H.-P."/>
        </authorList>
    </citation>
    <scope>NUCLEOTIDE SEQUENCE [LARGE SCALE GENOMIC DNA]</scope>
    <source>
        <strain evidence="2 3">DSM 22083</strain>
    </source>
</reference>
<dbReference type="RefSeq" id="WP_179750657.1">
    <property type="nucleotide sequence ID" value="NZ_JACCBU010000001.1"/>
</dbReference>
<comment type="caution">
    <text evidence="2">The sequence shown here is derived from an EMBL/GenBank/DDBJ whole genome shotgun (WGS) entry which is preliminary data.</text>
</comment>
<evidence type="ECO:0000313" key="2">
    <source>
        <dbReference type="EMBL" id="NYE70880.1"/>
    </source>
</evidence>
<dbReference type="InterPro" id="IPR043519">
    <property type="entry name" value="NT_sf"/>
</dbReference>
<dbReference type="CDD" id="cd05403">
    <property type="entry name" value="NT_KNTase_like"/>
    <property type="match status" value="1"/>
</dbReference>
<protein>
    <recommendedName>
        <fullName evidence="1">Polymerase nucleotidyl transferase domain-containing protein</fullName>
    </recommendedName>
</protein>
<evidence type="ECO:0000313" key="3">
    <source>
        <dbReference type="Proteomes" id="UP000569914"/>
    </source>
</evidence>